<evidence type="ECO:0000256" key="1">
    <source>
        <dbReference type="SAM" id="Phobius"/>
    </source>
</evidence>
<accession>A0ABS2CW48</accession>
<feature type="transmembrane region" description="Helical" evidence="1">
    <location>
        <begin position="27"/>
        <end position="45"/>
    </location>
</feature>
<dbReference type="RefSeq" id="WP_187656388.1">
    <property type="nucleotide sequence ID" value="NZ_JACSOD020000470.1"/>
</dbReference>
<evidence type="ECO:0000313" key="2">
    <source>
        <dbReference type="EMBL" id="MBM6499170.1"/>
    </source>
</evidence>
<keyword evidence="1" id="KW-1133">Transmembrane helix</keyword>
<dbReference type="Proteomes" id="UP000759529">
    <property type="component" value="Unassembled WGS sequence"/>
</dbReference>
<keyword evidence="3" id="KW-1185">Reference proteome</keyword>
<proteinExistence type="predicted"/>
<keyword evidence="1" id="KW-0812">Transmembrane</keyword>
<sequence length="81" mass="9421">MKKQPQLSELSLEELEKRAKMTKFSNIMLCVALVFQFLVGVFLTYKNGFNVFIILPVAFLPLIIVNFTNLKKINEEITKRK</sequence>
<organism evidence="2 3">
    <name type="scientific">Flavobacterium macrobrachii</name>
    <dbReference type="NCBI Taxonomy" id="591204"/>
    <lineage>
        <taxon>Bacteria</taxon>
        <taxon>Pseudomonadati</taxon>
        <taxon>Bacteroidota</taxon>
        <taxon>Flavobacteriia</taxon>
        <taxon>Flavobacteriales</taxon>
        <taxon>Flavobacteriaceae</taxon>
        <taxon>Flavobacterium</taxon>
    </lineage>
</organism>
<protein>
    <recommendedName>
        <fullName evidence="4">Redox-active disulfide protein 2</fullName>
    </recommendedName>
</protein>
<name>A0ABS2CW48_9FLAO</name>
<dbReference type="EMBL" id="JACSOD020000470">
    <property type="protein sequence ID" value="MBM6499170.1"/>
    <property type="molecule type" value="Genomic_DNA"/>
</dbReference>
<evidence type="ECO:0000313" key="3">
    <source>
        <dbReference type="Proteomes" id="UP000759529"/>
    </source>
</evidence>
<feature type="transmembrane region" description="Helical" evidence="1">
    <location>
        <begin position="51"/>
        <end position="70"/>
    </location>
</feature>
<evidence type="ECO:0008006" key="4">
    <source>
        <dbReference type="Google" id="ProtNLM"/>
    </source>
</evidence>
<keyword evidence="1" id="KW-0472">Membrane</keyword>
<comment type="caution">
    <text evidence="2">The sequence shown here is derived from an EMBL/GenBank/DDBJ whole genome shotgun (WGS) entry which is preliminary data.</text>
</comment>
<gene>
    <name evidence="2" type="ORF">H9X54_007635</name>
</gene>
<reference evidence="2 3" key="1">
    <citation type="submission" date="2021-02" db="EMBL/GenBank/DDBJ databases">
        <authorList>
            <person name="Jung H.S."/>
            <person name="Chun B.H."/>
            <person name="Jeon C.O."/>
        </authorList>
    </citation>
    <scope>NUCLEOTIDE SEQUENCE [LARGE SCALE GENOMIC DNA]</scope>
    <source>
        <strain evidence="2 3">LMG 25203</strain>
    </source>
</reference>